<feature type="domain" description="HTH cro/C1-type" evidence="2">
    <location>
        <begin position="9"/>
        <end position="63"/>
    </location>
</feature>
<dbReference type="Proteomes" id="UP000010847">
    <property type="component" value="Chromosome"/>
</dbReference>
<proteinExistence type="predicted"/>
<dbReference type="InterPro" id="IPR010982">
    <property type="entry name" value="Lambda_DNA-bd_dom_sf"/>
</dbReference>
<evidence type="ECO:0000313" key="3">
    <source>
        <dbReference type="EMBL" id="AHF07257.1"/>
    </source>
</evidence>
<dbReference type="GO" id="GO:0003677">
    <property type="term" value="F:DNA binding"/>
    <property type="evidence" value="ECO:0007669"/>
    <property type="project" value="UniProtKB-KW"/>
</dbReference>
<dbReference type="SMART" id="SM00530">
    <property type="entry name" value="HTH_XRE"/>
    <property type="match status" value="1"/>
</dbReference>
<dbReference type="SUPFAM" id="SSF47413">
    <property type="entry name" value="lambda repressor-like DNA-binding domains"/>
    <property type="match status" value="1"/>
</dbReference>
<dbReference type="EMBL" id="CP007032">
    <property type="protein sequence ID" value="AHF07257.1"/>
    <property type="molecule type" value="Genomic_DNA"/>
</dbReference>
<dbReference type="Pfam" id="PF13560">
    <property type="entry name" value="HTH_31"/>
    <property type="match status" value="1"/>
</dbReference>
<dbReference type="HOGENOM" id="CLU_066192_4_5_9"/>
<protein>
    <submittedName>
        <fullName evidence="3">XRE family transcriptional regulator</fullName>
    </submittedName>
</protein>
<dbReference type="KEGG" id="dmt:DESME_09610"/>
<dbReference type="CDD" id="cd00093">
    <property type="entry name" value="HTH_XRE"/>
    <property type="match status" value="1"/>
</dbReference>
<evidence type="ECO:0000313" key="4">
    <source>
        <dbReference type="Proteomes" id="UP000010847"/>
    </source>
</evidence>
<evidence type="ECO:0000256" key="1">
    <source>
        <dbReference type="ARBA" id="ARBA00023125"/>
    </source>
</evidence>
<dbReference type="InterPro" id="IPR001387">
    <property type="entry name" value="Cro/C1-type_HTH"/>
</dbReference>
<dbReference type="Gene3D" id="1.10.260.40">
    <property type="entry name" value="lambda repressor-like DNA-binding domains"/>
    <property type="match status" value="1"/>
</dbReference>
<keyword evidence="1" id="KW-0238">DNA-binding</keyword>
<keyword evidence="4" id="KW-1185">Reference proteome</keyword>
<name>W0E933_9FIRM</name>
<accession>W0E933</accession>
<dbReference type="OrthoDB" id="371153at2"/>
<dbReference type="PANTHER" id="PTHR46558:SF11">
    <property type="entry name" value="HTH-TYPE TRANSCRIPTIONAL REGULATOR XRE"/>
    <property type="match status" value="1"/>
</dbReference>
<reference evidence="3 4" key="1">
    <citation type="submission" date="2013-12" db="EMBL/GenBank/DDBJ databases">
        <authorList>
            <consortium name="DOE Joint Genome Institute"/>
            <person name="Smidt H."/>
            <person name="Huntemann M."/>
            <person name="Han J."/>
            <person name="Chen A."/>
            <person name="Kyrpides N."/>
            <person name="Mavromatis K."/>
            <person name="Markowitz V."/>
            <person name="Palaniappan K."/>
            <person name="Ivanova N."/>
            <person name="Schaumberg A."/>
            <person name="Pati A."/>
            <person name="Liolios K."/>
            <person name="Nordberg H.P."/>
            <person name="Cantor M.N."/>
            <person name="Hua S.X."/>
            <person name="Woyke T."/>
        </authorList>
    </citation>
    <scope>NUCLEOTIDE SEQUENCE [LARGE SCALE GENOMIC DNA]</scope>
    <source>
        <strain evidence="4">DSM 15288</strain>
    </source>
</reference>
<dbReference type="eggNOG" id="COG1396">
    <property type="taxonomic scope" value="Bacteria"/>
</dbReference>
<dbReference type="AlphaFoldDB" id="W0E933"/>
<dbReference type="RefSeq" id="WP_006716226.1">
    <property type="nucleotide sequence ID" value="NZ_CP007032.1"/>
</dbReference>
<dbReference type="STRING" id="871968.DESME_09610"/>
<organism evidence="3 4">
    <name type="scientific">Desulfitobacterium metallireducens DSM 15288</name>
    <dbReference type="NCBI Taxonomy" id="871968"/>
    <lineage>
        <taxon>Bacteria</taxon>
        <taxon>Bacillati</taxon>
        <taxon>Bacillota</taxon>
        <taxon>Clostridia</taxon>
        <taxon>Eubacteriales</taxon>
        <taxon>Desulfitobacteriaceae</taxon>
        <taxon>Desulfitobacterium</taxon>
    </lineage>
</organism>
<evidence type="ECO:0000259" key="2">
    <source>
        <dbReference type="PROSITE" id="PS50943"/>
    </source>
</evidence>
<dbReference type="PANTHER" id="PTHR46558">
    <property type="entry name" value="TRACRIPTIONAL REGULATORY PROTEIN-RELATED-RELATED"/>
    <property type="match status" value="1"/>
</dbReference>
<gene>
    <name evidence="3" type="ORF">DESME_09610</name>
</gene>
<dbReference type="PROSITE" id="PS50943">
    <property type="entry name" value="HTH_CROC1"/>
    <property type="match status" value="1"/>
</dbReference>
<sequence length="116" mass="13384">MNEILGARIRSLRESKGLTQEQMAENMKCSRQKYARLEKGLIDISYASLITVSQVMGIAVEEITSSVNAVLQEQPMFRANNNSVEEDKFEYITKMLDTFYAHRKLYQSVRQVEVDE</sequence>